<accession>K1PDN0</accession>
<dbReference type="PANTHER" id="PTHR11161">
    <property type="entry name" value="O-ACYLTRANSFERASE"/>
    <property type="match status" value="1"/>
</dbReference>
<sequence>MFSSTPLYMYFGFVFAIYTPSSLAQKHVPYLDAIRDAVKAVNNANRDQTKNDKFLDTLSYWKEIPGNLLNENENAADQYNVSEQCSFSLAALQLGLTQRETWALQIIDATAKPEAGVLDGSLKWLGSYDECKRTSYHNESRSLDIKGKYSLLTIPVGTSTSAVSGPEVVSLVIGVCLPDGCSTGDITALVHNSNVILSILTLIVIVGTSYDVIVVQWLRNIGSELEKHIEDEKIPLLNPNSKDVHMESENTFEKLLLSFSVYSNAKKILSTGNTGPFLKEMLGRRSFQAIANALVAVDSFFAIRLTPAYMLVLMTEATLSSYFADGPVYPPQGFEVDYCEKSWWKNLLYINNLFDPAEMLLAIRTTRYIILVIPEFFNEPTSNEVAGIIVCMVFLLGTTIAPGVLSSYYDMPASLFADSSQDVYDAYTNQYYVKPWCRMGPYIIGILFGYLLYKTKSKLRINKVRNAVKLVNNANRDQSNDDKFHDTLSYWKEIPGKLLNENENAADQYNVSEQCSFSLAALQLGLTQRETWALQIIDAIAKPEAGVLDGSLKWLGSYDECKRTSYHNESRSLDIKGKYSLLSIPIGASTNALSGSSVTALVIGVCLPDSCSPGDITALVHNNIGRIPFGNFSGLQFYVTSEEEDKPLTSNAVVAIVILSILALIVILGTAYDVIIVQWLRNIGSELQKHAEDEKIPLLNHNSKEVHMESESTYEKLLLSFSVYSNAKKILSTRKTSETLTALNGIRFLSISWVVLGHTFAFVLSNISNSGPFLKEMLGRRSFQAIANALVAVDSFFALRLTPAYMLVLMTEATLSPYFADGPVYPPQGFEVDYCGKSWWKNLLYINNFFDSSEMCMACHEIAGIIVCLVFLLGTTIAPGVLSTHYDMPPSLFTVGGSQEGFVDYFSKYYIKPWCRMGPYIIGIMFGYLLYKTKGKLRIHKVLNLLVWAVSATLACLVLYGLYDAMNGNPLSTNVSSLYNATDRTVWGACVCWVIYACATGNGGFVNTLLSWSAFGPLARLSYCLYLVHPVIMYAYYFSSRTPIYLTDFSAIYLFLGNIVLSFMVAFVASLVFEAPMMGLEKVLLRKDKK</sequence>
<dbReference type="AlphaFoldDB" id="K1PDN0"/>
<dbReference type="EMBL" id="JH818045">
    <property type="protein sequence ID" value="EKC19628.1"/>
    <property type="molecule type" value="Genomic_DNA"/>
</dbReference>
<gene>
    <name evidence="2" type="ORF">CGI_10008138</name>
</gene>
<dbReference type="InterPro" id="IPR052728">
    <property type="entry name" value="O2_lipid_transport_reg"/>
</dbReference>
<feature type="domain" description="Nose resistant-to-fluoxetine protein N-terminal" evidence="1">
    <location>
        <begin position="512"/>
        <end position="641"/>
    </location>
</feature>
<feature type="domain" description="Nose resistant-to-fluoxetine protein N-terminal" evidence="1">
    <location>
        <begin position="82"/>
        <end position="214"/>
    </location>
</feature>
<dbReference type="InParanoid" id="K1PDN0"/>
<evidence type="ECO:0000313" key="2">
    <source>
        <dbReference type="EMBL" id="EKC19628.1"/>
    </source>
</evidence>
<organism evidence="2">
    <name type="scientific">Magallana gigas</name>
    <name type="common">Pacific oyster</name>
    <name type="synonym">Crassostrea gigas</name>
    <dbReference type="NCBI Taxonomy" id="29159"/>
    <lineage>
        <taxon>Eukaryota</taxon>
        <taxon>Metazoa</taxon>
        <taxon>Spiralia</taxon>
        <taxon>Lophotrochozoa</taxon>
        <taxon>Mollusca</taxon>
        <taxon>Bivalvia</taxon>
        <taxon>Autobranchia</taxon>
        <taxon>Pteriomorphia</taxon>
        <taxon>Ostreida</taxon>
        <taxon>Ostreoidea</taxon>
        <taxon>Ostreidae</taxon>
        <taxon>Magallana</taxon>
    </lineage>
</organism>
<dbReference type="HOGENOM" id="CLU_284735_0_0_1"/>
<dbReference type="InterPro" id="IPR006621">
    <property type="entry name" value="Nose-resist-to-fluoxetine_N"/>
</dbReference>
<name>K1PDN0_MAGGI</name>
<dbReference type="FunCoup" id="K1PDN0">
    <property type="interactions" value="5"/>
</dbReference>
<dbReference type="PANTHER" id="PTHR11161:SF0">
    <property type="entry name" value="O-ACYLTRANSFERASE LIKE PROTEIN"/>
    <property type="match status" value="1"/>
</dbReference>
<proteinExistence type="predicted"/>
<reference evidence="2" key="1">
    <citation type="journal article" date="2012" name="Nature">
        <title>The oyster genome reveals stress adaptation and complexity of shell formation.</title>
        <authorList>
            <person name="Zhang G."/>
            <person name="Fang X."/>
            <person name="Guo X."/>
            <person name="Li L."/>
            <person name="Luo R."/>
            <person name="Xu F."/>
            <person name="Yang P."/>
            <person name="Zhang L."/>
            <person name="Wang X."/>
            <person name="Qi H."/>
            <person name="Xiong Z."/>
            <person name="Que H."/>
            <person name="Xie Y."/>
            <person name="Holland P.W."/>
            <person name="Paps J."/>
            <person name="Zhu Y."/>
            <person name="Wu F."/>
            <person name="Chen Y."/>
            <person name="Wang J."/>
            <person name="Peng C."/>
            <person name="Meng J."/>
            <person name="Yang L."/>
            <person name="Liu J."/>
            <person name="Wen B."/>
            <person name="Zhang N."/>
            <person name="Huang Z."/>
            <person name="Zhu Q."/>
            <person name="Feng Y."/>
            <person name="Mount A."/>
            <person name="Hedgecock D."/>
            <person name="Xu Z."/>
            <person name="Liu Y."/>
            <person name="Domazet-Loso T."/>
            <person name="Du Y."/>
            <person name="Sun X."/>
            <person name="Zhang S."/>
            <person name="Liu B."/>
            <person name="Cheng P."/>
            <person name="Jiang X."/>
            <person name="Li J."/>
            <person name="Fan D."/>
            <person name="Wang W."/>
            <person name="Fu W."/>
            <person name="Wang T."/>
            <person name="Wang B."/>
            <person name="Zhang J."/>
            <person name="Peng Z."/>
            <person name="Li Y."/>
            <person name="Li N."/>
            <person name="Wang J."/>
            <person name="Chen M."/>
            <person name="He Y."/>
            <person name="Tan F."/>
            <person name="Song X."/>
            <person name="Zheng Q."/>
            <person name="Huang R."/>
            <person name="Yang H."/>
            <person name="Du X."/>
            <person name="Chen L."/>
            <person name="Yang M."/>
            <person name="Gaffney P.M."/>
            <person name="Wang S."/>
            <person name="Luo L."/>
            <person name="She Z."/>
            <person name="Ming Y."/>
            <person name="Huang W."/>
            <person name="Zhang S."/>
            <person name="Huang B."/>
            <person name="Zhang Y."/>
            <person name="Qu T."/>
            <person name="Ni P."/>
            <person name="Miao G."/>
            <person name="Wang J."/>
            <person name="Wang Q."/>
            <person name="Steinberg C.E."/>
            <person name="Wang H."/>
            <person name="Li N."/>
            <person name="Qian L."/>
            <person name="Zhang G."/>
            <person name="Li Y."/>
            <person name="Yang H."/>
            <person name="Liu X."/>
            <person name="Wang J."/>
            <person name="Yin Y."/>
            <person name="Wang J."/>
        </authorList>
    </citation>
    <scope>NUCLEOTIDE SEQUENCE [LARGE SCALE GENOMIC DNA]</scope>
    <source>
        <strain evidence="2">05x7-T-G4-1.051#20</strain>
    </source>
</reference>
<protein>
    <submittedName>
        <fullName evidence="2">Nose resistant to fluoxetine protein 6</fullName>
    </submittedName>
</protein>
<dbReference type="SMART" id="SM00703">
    <property type="entry name" value="NRF"/>
    <property type="match status" value="2"/>
</dbReference>
<evidence type="ECO:0000259" key="1">
    <source>
        <dbReference type="SMART" id="SM00703"/>
    </source>
</evidence>
<dbReference type="Pfam" id="PF20146">
    <property type="entry name" value="NRF"/>
    <property type="match status" value="2"/>
</dbReference>